<evidence type="ECO:0000313" key="2">
    <source>
        <dbReference type="EMBL" id="UOR11045.1"/>
    </source>
</evidence>
<feature type="domain" description="Thiamin/hydroxymethyl pyrimidine-binding YkoF putative" evidence="1">
    <location>
        <begin position="116"/>
        <end position="195"/>
    </location>
</feature>
<evidence type="ECO:0000313" key="3">
    <source>
        <dbReference type="Proteomes" id="UP000830326"/>
    </source>
</evidence>
<dbReference type="Gene3D" id="3.30.70.930">
    <property type="match status" value="2"/>
</dbReference>
<keyword evidence="3" id="KW-1185">Reference proteome</keyword>
<feature type="domain" description="Thiamin/hydroxymethyl pyrimidine-binding YkoF putative" evidence="1">
    <location>
        <begin position="12"/>
        <end position="90"/>
    </location>
</feature>
<dbReference type="PIRSF" id="PIRSF021331">
    <property type="entry name" value="YkoF"/>
    <property type="match status" value="1"/>
</dbReference>
<reference evidence="2" key="1">
    <citation type="submission" date="2022-04" db="EMBL/GenBank/DDBJ databases">
        <title>Halobacillus sp. isolated from saltern.</title>
        <authorList>
            <person name="Won M."/>
            <person name="Lee C.-M."/>
            <person name="Woen H.-Y."/>
            <person name="Kwon S.-W."/>
        </authorList>
    </citation>
    <scope>NUCLEOTIDE SEQUENCE</scope>
    <source>
        <strain evidence="2">SSHM10-5</strain>
    </source>
</reference>
<dbReference type="SUPFAM" id="SSF89957">
    <property type="entry name" value="MTH1187/YkoF-like"/>
    <property type="match status" value="1"/>
</dbReference>
<dbReference type="InterPro" id="IPR011522">
    <property type="entry name" value="Thiamin/HMP-bd_put_YkoF"/>
</dbReference>
<dbReference type="InterPro" id="IPR015835">
    <property type="entry name" value="HMP/thiamine-bd"/>
</dbReference>
<protein>
    <submittedName>
        <fullName evidence="2">Ykof family thiamine-binding protein</fullName>
    </submittedName>
</protein>
<dbReference type="EMBL" id="CP095075">
    <property type="protein sequence ID" value="UOR11045.1"/>
    <property type="molecule type" value="Genomic_DNA"/>
</dbReference>
<gene>
    <name evidence="2" type="ORF">MUO15_15780</name>
</gene>
<evidence type="ECO:0000259" key="1">
    <source>
        <dbReference type="Pfam" id="PF07615"/>
    </source>
</evidence>
<dbReference type="InterPro" id="IPR029756">
    <property type="entry name" value="MTH1187/YkoF-like"/>
</dbReference>
<sequence>MSQGCGSTNRITGSSFSIYPMTDLFVEIIKSSLNEVDTSKVWIKTDDVTTTVRGQMTHVFDVTRAMFLQAAKMGEHVVFQSTYSIGCPGDSAGDVYMAEDGVPLNGSQSKRIGQDVAAKFSLYPMGGGDYMDVIYSQIEEMKKQGVEVNEAHYSTRLDGDGNKVFNGLEQVFEQTEKQGSAHTVMTVTMSANSPSTKGGE</sequence>
<accession>A0ABY4HCA9</accession>
<dbReference type="Proteomes" id="UP000830326">
    <property type="component" value="Chromosome"/>
</dbReference>
<dbReference type="RefSeq" id="WP_245030622.1">
    <property type="nucleotide sequence ID" value="NZ_CP095075.1"/>
</dbReference>
<dbReference type="Pfam" id="PF07615">
    <property type="entry name" value="Ykof"/>
    <property type="match status" value="2"/>
</dbReference>
<proteinExistence type="predicted"/>
<name>A0ABY4HCA9_9BACI</name>
<organism evidence="2 3">
    <name type="scientific">Halobacillus amylolyticus</name>
    <dbReference type="NCBI Taxonomy" id="2932259"/>
    <lineage>
        <taxon>Bacteria</taxon>
        <taxon>Bacillati</taxon>
        <taxon>Bacillota</taxon>
        <taxon>Bacilli</taxon>
        <taxon>Bacillales</taxon>
        <taxon>Bacillaceae</taxon>
        <taxon>Halobacillus</taxon>
    </lineage>
</organism>